<evidence type="ECO:0000259" key="8">
    <source>
        <dbReference type="PROSITE" id="PS00745"/>
    </source>
</evidence>
<name>A0A3N0B3J9_9ACTN</name>
<keyword evidence="5 7" id="KW-0648">Protein biosynthesis</keyword>
<keyword evidence="3 7" id="KW-0488">Methylation</keyword>
<dbReference type="OrthoDB" id="9806673at2"/>
<dbReference type="SUPFAM" id="SSF75620">
    <property type="entry name" value="Release factor"/>
    <property type="match status" value="1"/>
</dbReference>
<dbReference type="Pfam" id="PF03462">
    <property type="entry name" value="PCRF"/>
    <property type="match status" value="1"/>
</dbReference>
<dbReference type="SMART" id="SM00937">
    <property type="entry name" value="PCRF"/>
    <property type="match status" value="1"/>
</dbReference>
<dbReference type="InterPro" id="IPR045853">
    <property type="entry name" value="Pep_chain_release_fac_I_sf"/>
</dbReference>
<comment type="function">
    <text evidence="1 7">Peptide chain release factor 1 directs the termination of translation in response to the peptide chain termination codons UAG and UAA.</text>
</comment>
<dbReference type="NCBIfam" id="TIGR00019">
    <property type="entry name" value="prfA"/>
    <property type="match status" value="1"/>
</dbReference>
<feature type="modified residue" description="N5-methylglutamine" evidence="7">
    <location>
        <position position="230"/>
    </location>
</feature>
<reference evidence="10" key="1">
    <citation type="submission" date="2018-05" db="EMBL/GenBank/DDBJ databases">
        <title>Genome Sequencing of selected type strains of the family Eggerthellaceae.</title>
        <authorList>
            <person name="Danylec N."/>
            <person name="Stoll D.A."/>
            <person name="Doetsch A."/>
            <person name="Huch M."/>
        </authorList>
    </citation>
    <scope>NUCLEOTIDE SEQUENCE [LARGE SCALE GENOMIC DNA]</scope>
    <source>
        <strain evidence="10">DSM 24851</strain>
    </source>
</reference>
<evidence type="ECO:0000256" key="1">
    <source>
        <dbReference type="ARBA" id="ARBA00002986"/>
    </source>
</evidence>
<dbReference type="PANTHER" id="PTHR43804">
    <property type="entry name" value="LD18447P"/>
    <property type="match status" value="1"/>
</dbReference>
<dbReference type="Proteomes" id="UP000269591">
    <property type="component" value="Unassembled WGS sequence"/>
</dbReference>
<comment type="PTM">
    <text evidence="7">Methylated by PrmC. Methylation increases the termination efficiency of RF1.</text>
</comment>
<organism evidence="9 10">
    <name type="scientific">Slackia equolifaciens</name>
    <dbReference type="NCBI Taxonomy" id="498718"/>
    <lineage>
        <taxon>Bacteria</taxon>
        <taxon>Bacillati</taxon>
        <taxon>Actinomycetota</taxon>
        <taxon>Coriobacteriia</taxon>
        <taxon>Eggerthellales</taxon>
        <taxon>Eggerthellaceae</taxon>
        <taxon>Slackia</taxon>
    </lineage>
</organism>
<keyword evidence="10" id="KW-1185">Reference proteome</keyword>
<evidence type="ECO:0000313" key="10">
    <source>
        <dbReference type="Proteomes" id="UP000269591"/>
    </source>
</evidence>
<dbReference type="RefSeq" id="WP_123208235.1">
    <property type="nucleotide sequence ID" value="NZ_JBHTHO010000031.1"/>
</dbReference>
<dbReference type="HAMAP" id="MF_00093">
    <property type="entry name" value="Rel_fac_1"/>
    <property type="match status" value="1"/>
</dbReference>
<dbReference type="AlphaFoldDB" id="A0A3N0B3J9"/>
<dbReference type="InterPro" id="IPR005139">
    <property type="entry name" value="PCRF"/>
</dbReference>
<accession>A0A3N0B3J9</accession>
<dbReference type="PROSITE" id="PS00745">
    <property type="entry name" value="RF_PROK_I"/>
    <property type="match status" value="1"/>
</dbReference>
<proteinExistence type="inferred from homology"/>
<evidence type="ECO:0000256" key="3">
    <source>
        <dbReference type="ARBA" id="ARBA00022481"/>
    </source>
</evidence>
<evidence type="ECO:0000256" key="7">
    <source>
        <dbReference type="HAMAP-Rule" id="MF_00093"/>
    </source>
</evidence>
<gene>
    <name evidence="7 9" type="primary">prfA</name>
    <name evidence="9" type="ORF">DMP06_02255</name>
</gene>
<comment type="caution">
    <text evidence="9">The sequence shown here is derived from an EMBL/GenBank/DDBJ whole genome shotgun (WGS) entry which is preliminary data.</text>
</comment>
<evidence type="ECO:0000256" key="6">
    <source>
        <dbReference type="ARBA" id="ARBA00050039"/>
    </source>
</evidence>
<keyword evidence="4 7" id="KW-0963">Cytoplasm</keyword>
<evidence type="ECO:0000313" key="9">
    <source>
        <dbReference type="EMBL" id="RNL41538.1"/>
    </source>
</evidence>
<dbReference type="InterPro" id="IPR050057">
    <property type="entry name" value="Prokaryotic/Mito_RF"/>
</dbReference>
<comment type="subcellular location">
    <subcellularLocation>
        <location evidence="7">Cytoplasm</location>
    </subcellularLocation>
</comment>
<dbReference type="InterPro" id="IPR000352">
    <property type="entry name" value="Pep_chain_release_fac_I"/>
</dbReference>
<dbReference type="Gene3D" id="3.30.160.20">
    <property type="match status" value="1"/>
</dbReference>
<dbReference type="Gene3D" id="6.10.140.1950">
    <property type="match status" value="1"/>
</dbReference>
<evidence type="ECO:0000256" key="2">
    <source>
        <dbReference type="ARBA" id="ARBA00010835"/>
    </source>
</evidence>
<dbReference type="EMBL" id="QIBX01000002">
    <property type="protein sequence ID" value="RNL41538.1"/>
    <property type="molecule type" value="Genomic_DNA"/>
</dbReference>
<comment type="similarity">
    <text evidence="2 7">Belongs to the prokaryotic/mitochondrial release factor family.</text>
</comment>
<evidence type="ECO:0000256" key="4">
    <source>
        <dbReference type="ARBA" id="ARBA00022490"/>
    </source>
</evidence>
<dbReference type="Gene3D" id="3.30.70.1660">
    <property type="match status" value="1"/>
</dbReference>
<dbReference type="PANTHER" id="PTHR43804:SF7">
    <property type="entry name" value="LD18447P"/>
    <property type="match status" value="1"/>
</dbReference>
<dbReference type="GO" id="GO:0016149">
    <property type="term" value="F:translation release factor activity, codon specific"/>
    <property type="evidence" value="ECO:0007669"/>
    <property type="project" value="UniProtKB-UniRule"/>
</dbReference>
<evidence type="ECO:0000256" key="5">
    <source>
        <dbReference type="ARBA" id="ARBA00022917"/>
    </source>
</evidence>
<protein>
    <recommendedName>
        <fullName evidence="6 7">Peptide chain release factor 1</fullName>
        <shortName evidence="7">RF-1</shortName>
    </recommendedName>
</protein>
<dbReference type="InterPro" id="IPR004373">
    <property type="entry name" value="RF-1"/>
</dbReference>
<feature type="domain" description="Prokaryotic-type class I peptide chain release factors" evidence="8">
    <location>
        <begin position="223"/>
        <end position="239"/>
    </location>
</feature>
<dbReference type="FunFam" id="3.30.70.1660:FF:000002">
    <property type="entry name" value="Peptide chain release factor 1"/>
    <property type="match status" value="1"/>
</dbReference>
<sequence length="353" mass="38974">MRDKLEKIIEGYAELQGKLGDPAVLADQKEYARLSKEYANQGPLVAKAREYIQACDDIDDAKEMLADPDMKEFAQETIAAAEAKLPQLEEDIKFMLIPSDPADEKNIIVEIRAAAGGDEAAIFAGDLYKMYMRFCESNRWKVETMDVSPSEAGGYKEIQFKVKGDHVYSVMKFESGVHRVQRVPKTESQGRIHTSTATVAVLPEADEIDVEINENDLRIDVYRAGGPGGQCVNTTDSAVRITHLPTGLVVQSQDQKSQLQNKIAAMAVLRARLYEKMLAEQQAAEGAERLAQIGSGDRSEKIRTYNAPQDRVTDHRIGFNSTYNGVLMGDSLGDVITALQAADRARKLEAATE</sequence>
<dbReference type="GO" id="GO:0005737">
    <property type="term" value="C:cytoplasm"/>
    <property type="evidence" value="ECO:0007669"/>
    <property type="project" value="UniProtKB-SubCell"/>
</dbReference>
<dbReference type="FunFam" id="3.30.160.20:FF:000004">
    <property type="entry name" value="Peptide chain release factor 1"/>
    <property type="match status" value="1"/>
</dbReference>
<dbReference type="Pfam" id="PF00472">
    <property type="entry name" value="RF-1"/>
    <property type="match status" value="1"/>
</dbReference>
<dbReference type="NCBIfam" id="NF001859">
    <property type="entry name" value="PRK00591.1"/>
    <property type="match status" value="1"/>
</dbReference>